<dbReference type="InterPro" id="IPR049065">
    <property type="entry name" value="Nakanori"/>
</dbReference>
<dbReference type="Gramene" id="AUR62027395-RA">
    <property type="protein sequence ID" value="AUR62027395-RA:cds"/>
    <property type="gene ID" value="AUR62027395"/>
</dbReference>
<reference evidence="1" key="1">
    <citation type="journal article" date="2017" name="Nature">
        <title>The genome of Chenopodium quinoa.</title>
        <authorList>
            <person name="Jarvis D.E."/>
            <person name="Ho Y.S."/>
            <person name="Lightfoot D.J."/>
            <person name="Schmoeckel S.M."/>
            <person name="Li B."/>
            <person name="Borm T.J.A."/>
            <person name="Ohyanagi H."/>
            <person name="Mineta K."/>
            <person name="Michell C.T."/>
            <person name="Saber N."/>
            <person name="Kharbatia N.M."/>
            <person name="Rupper R.R."/>
            <person name="Sharp A.R."/>
            <person name="Dally N."/>
            <person name="Boughton B.A."/>
            <person name="Woo Y.H."/>
            <person name="Gao G."/>
            <person name="Schijlen E.G.W.M."/>
            <person name="Guo X."/>
            <person name="Momin A.A."/>
            <person name="Negrao S."/>
            <person name="Al-Babili S."/>
            <person name="Gehring C."/>
            <person name="Roessner U."/>
            <person name="Jung C."/>
            <person name="Murphy K."/>
            <person name="Arold S.T."/>
            <person name="Gojobori T."/>
            <person name="van der Linden C.G."/>
            <person name="van Loo E.N."/>
            <person name="Jellen E.N."/>
            <person name="Maughan P.J."/>
            <person name="Tester M."/>
        </authorList>
    </citation>
    <scope>NUCLEOTIDE SEQUENCE [LARGE SCALE GENOMIC DNA]</scope>
    <source>
        <strain evidence="1">cv. PI 614886</strain>
    </source>
</reference>
<name>A0A803MD52_CHEQI</name>
<evidence type="ECO:0008006" key="3">
    <source>
        <dbReference type="Google" id="ProtNLM"/>
    </source>
</evidence>
<accession>A0A803MD52</accession>
<dbReference type="Pfam" id="PF21230">
    <property type="entry name" value="Nakanori"/>
    <property type="match status" value="1"/>
</dbReference>
<proteinExistence type="predicted"/>
<dbReference type="InterPro" id="IPR053085">
    <property type="entry name" value="Jasmonate-induced_protein"/>
</dbReference>
<keyword evidence="2" id="KW-1185">Reference proteome</keyword>
<dbReference type="PANTHER" id="PTHR36482:SF2">
    <property type="entry name" value="OS04G0308400 PROTEIN"/>
    <property type="match status" value="1"/>
</dbReference>
<protein>
    <recommendedName>
        <fullName evidence="3">23 kDa jasmonate-induced protein-like</fullName>
    </recommendedName>
</protein>
<dbReference type="AlphaFoldDB" id="A0A803MD52"/>
<reference evidence="1" key="2">
    <citation type="submission" date="2021-03" db="UniProtKB">
        <authorList>
            <consortium name="EnsemblPlants"/>
        </authorList>
    </citation>
    <scope>IDENTIFICATION</scope>
</reference>
<dbReference type="PANTHER" id="PTHR36482">
    <property type="entry name" value="OSJNBA0024J22.15 PROTEIN"/>
    <property type="match status" value="1"/>
</dbReference>
<dbReference type="EnsemblPlants" id="AUR62027395-RA">
    <property type="protein sequence ID" value="AUR62027395-RA:cds"/>
    <property type="gene ID" value="AUR62027395"/>
</dbReference>
<dbReference type="OMA" id="ECIAIFR"/>
<evidence type="ECO:0000313" key="1">
    <source>
        <dbReference type="EnsemblPlants" id="AUR62027395-RA:cds"/>
    </source>
</evidence>
<evidence type="ECO:0000313" key="2">
    <source>
        <dbReference type="Proteomes" id="UP000596660"/>
    </source>
</evidence>
<dbReference type="Proteomes" id="UP000596660">
    <property type="component" value="Unplaced"/>
</dbReference>
<organism evidence="1 2">
    <name type="scientific">Chenopodium quinoa</name>
    <name type="common">Quinoa</name>
    <dbReference type="NCBI Taxonomy" id="63459"/>
    <lineage>
        <taxon>Eukaryota</taxon>
        <taxon>Viridiplantae</taxon>
        <taxon>Streptophyta</taxon>
        <taxon>Embryophyta</taxon>
        <taxon>Tracheophyta</taxon>
        <taxon>Spermatophyta</taxon>
        <taxon>Magnoliopsida</taxon>
        <taxon>eudicotyledons</taxon>
        <taxon>Gunneridae</taxon>
        <taxon>Pentapetalae</taxon>
        <taxon>Caryophyllales</taxon>
        <taxon>Chenopodiaceae</taxon>
        <taxon>Chenopodioideae</taxon>
        <taxon>Atripliceae</taxon>
        <taxon>Chenopodium</taxon>
    </lineage>
</organism>
<sequence>MRRYKGKTITQEDRAREAIRYIQAGKKNTDALNHALKLKYDYGDGVSTLCLLYNATGDTLKLVEDQKKDWNGQIYKEEPPRSFENGQWIAFLHVHPGPKPSGSEAARVYRGKNINGETRDFLVAWMTPWSVDQNSAYTEVREENHFPQYWDYIKEEKLEKAGKITKDETDAHLVSTVSIGGLTSPEFICVMEHRYGPLKSA</sequence>